<dbReference type="Proteomes" id="UP001589891">
    <property type="component" value="Unassembled WGS sequence"/>
</dbReference>
<comment type="caution">
    <text evidence="1">The sequence shown here is derived from an EMBL/GenBank/DDBJ whole genome shotgun (WGS) entry which is preliminary data.</text>
</comment>
<accession>A0ABV6SJI4</accession>
<reference evidence="1 2" key="1">
    <citation type="submission" date="2024-09" db="EMBL/GenBank/DDBJ databases">
        <authorList>
            <person name="Sun Q."/>
            <person name="Mori K."/>
        </authorList>
    </citation>
    <scope>NUCLEOTIDE SEQUENCE [LARGE SCALE GENOMIC DNA]</scope>
    <source>
        <strain evidence="1 2">NCAIM B.01794</strain>
    </source>
</reference>
<protein>
    <submittedName>
        <fullName evidence="1">Uncharacterized protein</fullName>
    </submittedName>
</protein>
<proteinExistence type="predicted"/>
<dbReference type="EMBL" id="JBHLSS010000048">
    <property type="protein sequence ID" value="MFC0709687.1"/>
    <property type="molecule type" value="Genomic_DNA"/>
</dbReference>
<evidence type="ECO:0000313" key="1">
    <source>
        <dbReference type="EMBL" id="MFC0709687.1"/>
    </source>
</evidence>
<sequence length="52" mass="6218">MTCQHDWVFSSPGHIRCTRCPAIGQRWLSKEERAEFKLGRWIYFGRRYAQAS</sequence>
<organism evidence="1 2">
    <name type="scientific">Azorhizophilus paspali</name>
    <name type="common">Azotobacter paspali</name>
    <dbReference type="NCBI Taxonomy" id="69963"/>
    <lineage>
        <taxon>Bacteria</taxon>
        <taxon>Pseudomonadati</taxon>
        <taxon>Pseudomonadota</taxon>
        <taxon>Gammaproteobacteria</taxon>
        <taxon>Pseudomonadales</taxon>
        <taxon>Pseudomonadaceae</taxon>
        <taxon>Azorhizophilus</taxon>
    </lineage>
</organism>
<name>A0ABV6SJI4_AZOPA</name>
<dbReference type="RefSeq" id="WP_376944933.1">
    <property type="nucleotide sequence ID" value="NZ_CP171449.1"/>
</dbReference>
<evidence type="ECO:0000313" key="2">
    <source>
        <dbReference type="Proteomes" id="UP001589891"/>
    </source>
</evidence>
<gene>
    <name evidence="1" type="ORF">ACFFGX_08805</name>
</gene>
<keyword evidence="2" id="KW-1185">Reference proteome</keyword>